<feature type="region of interest" description="Disordered" evidence="1">
    <location>
        <begin position="173"/>
        <end position="241"/>
    </location>
</feature>
<feature type="transmembrane region" description="Helical" evidence="2">
    <location>
        <begin position="100"/>
        <end position="120"/>
    </location>
</feature>
<feature type="domain" description="Cell division protein A N-terminal" evidence="3">
    <location>
        <begin position="2"/>
        <end position="159"/>
    </location>
</feature>
<dbReference type="InterPro" id="IPR055563">
    <property type="entry name" value="CdpA_N"/>
</dbReference>
<dbReference type="AlphaFoldDB" id="L0K2L9"/>
<dbReference type="InterPro" id="IPR055564">
    <property type="entry name" value="CdpA_C"/>
</dbReference>
<dbReference type="GeneID" id="14404281"/>
<dbReference type="EMBL" id="CP003929">
    <property type="protein sequence ID" value="AGB38338.1"/>
    <property type="molecule type" value="Genomic_DNA"/>
</dbReference>
<feature type="transmembrane region" description="Helical" evidence="2">
    <location>
        <begin position="132"/>
        <end position="153"/>
    </location>
</feature>
<evidence type="ECO:0000313" key="5">
    <source>
        <dbReference type="EMBL" id="AGB38338.1"/>
    </source>
</evidence>
<dbReference type="KEGG" id="nou:Natoc_2574"/>
<keyword evidence="2" id="KW-0472">Membrane</keyword>
<name>L0K2L9_9EURY</name>
<protein>
    <submittedName>
        <fullName evidence="5">Uncharacterized protein</fullName>
    </submittedName>
</protein>
<dbReference type="Pfam" id="PF23601">
    <property type="entry name" value="CdpA_C"/>
    <property type="match status" value="1"/>
</dbReference>
<accession>L0K2L9</accession>
<keyword evidence="6" id="KW-1185">Reference proteome</keyword>
<proteinExistence type="predicted"/>
<keyword evidence="2" id="KW-0812">Transmembrane</keyword>
<feature type="transmembrane region" description="Helical" evidence="2">
    <location>
        <begin position="64"/>
        <end position="88"/>
    </location>
</feature>
<feature type="compositionally biased region" description="Gly residues" evidence="1">
    <location>
        <begin position="182"/>
        <end position="191"/>
    </location>
</feature>
<dbReference type="OrthoDB" id="235883at2157"/>
<organism evidence="5 6">
    <name type="scientific">Natronococcus occultus SP4</name>
    <dbReference type="NCBI Taxonomy" id="694430"/>
    <lineage>
        <taxon>Archaea</taxon>
        <taxon>Methanobacteriati</taxon>
        <taxon>Methanobacteriota</taxon>
        <taxon>Stenosarchaea group</taxon>
        <taxon>Halobacteria</taxon>
        <taxon>Halobacteriales</taxon>
        <taxon>Natrialbaceae</taxon>
        <taxon>Natronococcus</taxon>
    </lineage>
</organism>
<dbReference type="Pfam" id="PF23600">
    <property type="entry name" value="CdpA_N"/>
    <property type="match status" value="1"/>
</dbReference>
<dbReference type="STRING" id="694430.Natoc_2574"/>
<keyword evidence="2" id="KW-1133">Transmembrane helix</keyword>
<evidence type="ECO:0000313" key="6">
    <source>
        <dbReference type="Proteomes" id="UP000010878"/>
    </source>
</evidence>
<evidence type="ECO:0000259" key="3">
    <source>
        <dbReference type="Pfam" id="PF23600"/>
    </source>
</evidence>
<dbReference type="HOGENOM" id="CLU_800808_0_0_2"/>
<dbReference type="eggNOG" id="arCOG02827">
    <property type="taxonomic scope" value="Archaea"/>
</dbReference>
<evidence type="ECO:0000256" key="1">
    <source>
        <dbReference type="SAM" id="MobiDB-lite"/>
    </source>
</evidence>
<feature type="transmembrane region" description="Helical" evidence="2">
    <location>
        <begin position="21"/>
        <end position="44"/>
    </location>
</feature>
<evidence type="ECO:0000259" key="4">
    <source>
        <dbReference type="Pfam" id="PF23601"/>
    </source>
</evidence>
<reference evidence="5 6" key="1">
    <citation type="submission" date="2012-11" db="EMBL/GenBank/DDBJ databases">
        <title>FINISHED of Natronococcus occultus SP4, DSM 3396.</title>
        <authorList>
            <consortium name="DOE Joint Genome Institute"/>
            <person name="Eisen J."/>
            <person name="Huntemann M."/>
            <person name="Wei C.-L."/>
            <person name="Han J."/>
            <person name="Detter J.C."/>
            <person name="Han C."/>
            <person name="Tapia R."/>
            <person name="Chen A."/>
            <person name="Kyrpides N."/>
            <person name="Mavromatis K."/>
            <person name="Markowitz V."/>
            <person name="Szeto E."/>
            <person name="Ivanova N."/>
            <person name="Mikhailova N."/>
            <person name="Ovchinnikova G."/>
            <person name="Pagani I."/>
            <person name="Pati A."/>
            <person name="Goodwin L."/>
            <person name="Nordberg H.P."/>
            <person name="Cantor M.N."/>
            <person name="Hua S.X."/>
            <person name="Woyke T."/>
            <person name="Eisen J."/>
            <person name="Klenk H.-P."/>
            <person name="Klenk H.-P."/>
        </authorList>
    </citation>
    <scope>NUCLEOTIDE SEQUENCE [LARGE SCALE GENOMIC DNA]</scope>
    <source>
        <strain evidence="5 6">SP4</strain>
    </source>
</reference>
<sequence length="284" mass="30133">MTSLTEVYQGDARSGPSRRRLYVGTGLVASGAVLAVLGVVLATTELFDGIVASATGWEMAAHYATVRLAGIVAGVGVPAALVGLFLVLPASRRLRAAGAVGAGLCLLGVALFWVAYPYHWRGVGADLTLEVAAVYLLGLFAAIWCLFVGVVNFKTRNDPGGTLEMHVTRQNRTIVERDDEGPAGGLGGIGVLGAEPDGEIEPEPSARRDGGPAGTAEPAPDREDAELLETESEPTLPRDRYCGNCEQFAYARERGSDELIPYCTRHEEAMTGMDACEDWTPNRR</sequence>
<dbReference type="RefSeq" id="WP_015321778.1">
    <property type="nucleotide sequence ID" value="NC_019974.1"/>
</dbReference>
<dbReference type="Proteomes" id="UP000010878">
    <property type="component" value="Chromosome"/>
</dbReference>
<feature type="domain" description="Cell division protein A C-terminal" evidence="4">
    <location>
        <begin position="239"/>
        <end position="282"/>
    </location>
</feature>
<feature type="compositionally biased region" description="Acidic residues" evidence="1">
    <location>
        <begin position="223"/>
        <end position="232"/>
    </location>
</feature>
<gene>
    <name evidence="5" type="ORF">Natoc_2574</name>
</gene>
<evidence type="ECO:0000256" key="2">
    <source>
        <dbReference type="SAM" id="Phobius"/>
    </source>
</evidence>